<dbReference type="Proteomes" id="UP000825100">
    <property type="component" value="Chromosome"/>
</dbReference>
<dbReference type="RefSeq" id="WP_221276447.1">
    <property type="nucleotide sequence ID" value="NZ_AP024685.1"/>
</dbReference>
<accession>A0ABN6GLR1</accession>
<gene>
    <name evidence="1" type="ORF">LTWDN19_01030</name>
    <name evidence="2" type="ORF">LTWDN19_18990</name>
</gene>
<evidence type="ECO:0000313" key="2">
    <source>
        <dbReference type="EMBL" id="BCX31332.1"/>
    </source>
</evidence>
<sequence>MALTKIFTGMAQGPEAIDANFNFLDGNKPNKDTVEPKVDISIWHNETMRNGFTGNVHWRTLKFASSDAMLVEIIGTVGNLAGRSGNYMCDFPGSLVPAREIPFTWAQPRNNDFDKVGVSLGGNVTSIKLNFTAGGASNLFVDIHQVYWTDIV</sequence>
<proteinExistence type="predicted"/>
<protein>
    <submittedName>
        <fullName evidence="2">Uncharacterized protein</fullName>
    </submittedName>
</protein>
<dbReference type="EMBL" id="AP024685">
    <property type="protein sequence ID" value="BCX29536.1"/>
    <property type="molecule type" value="Genomic_DNA"/>
</dbReference>
<keyword evidence="3" id="KW-1185">Reference proteome</keyword>
<reference evidence="2 3" key="1">
    <citation type="submission" date="2021-05" db="EMBL/GenBank/DDBJ databases">
        <title>Complete Genome Sequence of Latilactobacillus sp. Strain WDN19, a High D-Aspartate-producing Lactic Acid Bacterium Isolated from a Japanese Pickle.</title>
        <authorList>
            <person name="Kajitani K."/>
            <person name="Takahashi S."/>
        </authorList>
    </citation>
    <scope>NUCLEOTIDE SEQUENCE [LARGE SCALE GENOMIC DNA]</scope>
    <source>
        <strain evidence="2 3">WDN19</strain>
    </source>
</reference>
<dbReference type="EMBL" id="AP024685">
    <property type="protein sequence ID" value="BCX31332.1"/>
    <property type="molecule type" value="Genomic_DNA"/>
</dbReference>
<evidence type="ECO:0000313" key="1">
    <source>
        <dbReference type="EMBL" id="BCX29536.1"/>
    </source>
</evidence>
<name>A0ABN6GLR1_LATCU</name>
<evidence type="ECO:0000313" key="3">
    <source>
        <dbReference type="Proteomes" id="UP000825100"/>
    </source>
</evidence>
<organism evidence="2 3">
    <name type="scientific">Latilactobacillus curvatus</name>
    <name type="common">Lactobacillus curvatus</name>
    <dbReference type="NCBI Taxonomy" id="28038"/>
    <lineage>
        <taxon>Bacteria</taxon>
        <taxon>Bacillati</taxon>
        <taxon>Bacillota</taxon>
        <taxon>Bacilli</taxon>
        <taxon>Lactobacillales</taxon>
        <taxon>Lactobacillaceae</taxon>
        <taxon>Latilactobacillus</taxon>
    </lineage>
</organism>